<evidence type="ECO:0000313" key="1">
    <source>
        <dbReference type="EMBL" id="PZF96438.1"/>
    </source>
</evidence>
<sequence length="69" mass="7569">MTMEQPTGYIVAIDAVTRHVTSARPDAPVRPERPRAARLAPTRRVTAAALRRLADRIQPAPLPNSPRCS</sequence>
<dbReference type="EMBL" id="POUB01000114">
    <property type="protein sequence ID" value="PZF96438.1"/>
    <property type="molecule type" value="Genomic_DNA"/>
</dbReference>
<accession>A0A2W2CXW0</accession>
<name>A0A2W2CXW0_9ACTN</name>
<organism evidence="1 2">
    <name type="scientific">Micromonospora deserti</name>
    <dbReference type="NCBI Taxonomy" id="2070366"/>
    <lineage>
        <taxon>Bacteria</taxon>
        <taxon>Bacillati</taxon>
        <taxon>Actinomycetota</taxon>
        <taxon>Actinomycetes</taxon>
        <taxon>Micromonosporales</taxon>
        <taxon>Micromonosporaceae</taxon>
        <taxon>Micromonospora</taxon>
    </lineage>
</organism>
<keyword evidence="2" id="KW-1185">Reference proteome</keyword>
<dbReference type="Proteomes" id="UP000248749">
    <property type="component" value="Unassembled WGS sequence"/>
</dbReference>
<evidence type="ECO:0000313" key="2">
    <source>
        <dbReference type="Proteomes" id="UP000248749"/>
    </source>
</evidence>
<reference evidence="1 2" key="1">
    <citation type="submission" date="2018-01" db="EMBL/GenBank/DDBJ databases">
        <title>Draft genome sequence of Salinispora sp. 13K206.</title>
        <authorList>
            <person name="Sahin N."/>
            <person name="Saygin H."/>
            <person name="Ay H."/>
        </authorList>
    </citation>
    <scope>NUCLEOTIDE SEQUENCE [LARGE SCALE GENOMIC DNA]</scope>
    <source>
        <strain evidence="1 2">13K206</strain>
    </source>
</reference>
<protein>
    <submittedName>
        <fullName evidence="1">Uncharacterized protein</fullName>
    </submittedName>
</protein>
<comment type="caution">
    <text evidence="1">The sequence shown here is derived from an EMBL/GenBank/DDBJ whole genome shotgun (WGS) entry which is preliminary data.</text>
</comment>
<gene>
    <name evidence="1" type="ORF">C1I99_17215</name>
</gene>
<dbReference type="AlphaFoldDB" id="A0A2W2CXW0"/>
<proteinExistence type="predicted"/>